<accession>A0ABU7BNK8</accession>
<dbReference type="EMBL" id="JAHUTI010059679">
    <property type="protein sequence ID" value="MED6251294.1"/>
    <property type="molecule type" value="Genomic_DNA"/>
</dbReference>
<organism evidence="1 2">
    <name type="scientific">Ataeniobius toweri</name>
    <dbReference type="NCBI Taxonomy" id="208326"/>
    <lineage>
        <taxon>Eukaryota</taxon>
        <taxon>Metazoa</taxon>
        <taxon>Chordata</taxon>
        <taxon>Craniata</taxon>
        <taxon>Vertebrata</taxon>
        <taxon>Euteleostomi</taxon>
        <taxon>Actinopterygii</taxon>
        <taxon>Neopterygii</taxon>
        <taxon>Teleostei</taxon>
        <taxon>Neoteleostei</taxon>
        <taxon>Acanthomorphata</taxon>
        <taxon>Ovalentaria</taxon>
        <taxon>Atherinomorphae</taxon>
        <taxon>Cyprinodontiformes</taxon>
        <taxon>Goodeidae</taxon>
        <taxon>Ataeniobius</taxon>
    </lineage>
</organism>
<reference evidence="1 2" key="1">
    <citation type="submission" date="2021-07" db="EMBL/GenBank/DDBJ databases">
        <authorList>
            <person name="Palmer J.M."/>
        </authorList>
    </citation>
    <scope>NUCLEOTIDE SEQUENCE [LARGE SCALE GENOMIC DNA]</scope>
    <source>
        <strain evidence="1 2">AT_MEX2019</strain>
        <tissue evidence="1">Muscle</tissue>
    </source>
</reference>
<comment type="caution">
    <text evidence="1">The sequence shown here is derived from an EMBL/GenBank/DDBJ whole genome shotgun (WGS) entry which is preliminary data.</text>
</comment>
<keyword evidence="2" id="KW-1185">Reference proteome</keyword>
<proteinExistence type="predicted"/>
<name>A0ABU7BNK8_9TELE</name>
<gene>
    <name evidence="1" type="ORF">ATANTOWER_027468</name>
</gene>
<dbReference type="Proteomes" id="UP001345963">
    <property type="component" value="Unassembled WGS sequence"/>
</dbReference>
<protein>
    <submittedName>
        <fullName evidence="1">Uncharacterized protein</fullName>
    </submittedName>
</protein>
<evidence type="ECO:0000313" key="2">
    <source>
        <dbReference type="Proteomes" id="UP001345963"/>
    </source>
</evidence>
<evidence type="ECO:0000313" key="1">
    <source>
        <dbReference type="EMBL" id="MED6251294.1"/>
    </source>
</evidence>
<sequence length="93" mass="9820">MHISCASEGVHGVGKGGGRGGGACLADVAQLSLTLGTVKMPPPTPPPPPTLGNSARLWRSVHVTSDPVTKVWRRSITRTHKFAGDIHFLRLNC</sequence>